<evidence type="ECO:0000313" key="1">
    <source>
        <dbReference type="EMBL" id="MFC3848775.1"/>
    </source>
</evidence>
<organism evidence="1 2">
    <name type="scientific">Corynebacterium hansenii</name>
    <dbReference type="NCBI Taxonomy" id="394964"/>
    <lineage>
        <taxon>Bacteria</taxon>
        <taxon>Bacillati</taxon>
        <taxon>Actinomycetota</taxon>
        <taxon>Actinomycetes</taxon>
        <taxon>Mycobacteriales</taxon>
        <taxon>Corynebacteriaceae</taxon>
        <taxon>Corynebacterium</taxon>
    </lineage>
</organism>
<keyword evidence="2" id="KW-1185">Reference proteome</keyword>
<evidence type="ECO:0000313" key="2">
    <source>
        <dbReference type="Proteomes" id="UP001595751"/>
    </source>
</evidence>
<comment type="caution">
    <text evidence="1">The sequence shown here is derived from an EMBL/GenBank/DDBJ whole genome shotgun (WGS) entry which is preliminary data.</text>
</comment>
<proteinExistence type="predicted"/>
<protein>
    <submittedName>
        <fullName evidence="1">Uncharacterized protein</fullName>
    </submittedName>
</protein>
<accession>A0ABV7ZNQ4</accession>
<dbReference type="Proteomes" id="UP001595751">
    <property type="component" value="Unassembled WGS sequence"/>
</dbReference>
<name>A0ABV7ZNQ4_9CORY</name>
<dbReference type="RefSeq" id="WP_290291972.1">
    <property type="nucleotide sequence ID" value="NZ_CP047211.1"/>
</dbReference>
<dbReference type="EMBL" id="JBHRZN010000001">
    <property type="protein sequence ID" value="MFC3848775.1"/>
    <property type="molecule type" value="Genomic_DNA"/>
</dbReference>
<reference evidence="2" key="1">
    <citation type="journal article" date="2019" name="Int. J. Syst. Evol. Microbiol.">
        <title>The Global Catalogue of Microorganisms (GCM) 10K type strain sequencing project: providing services to taxonomists for standard genome sequencing and annotation.</title>
        <authorList>
            <consortium name="The Broad Institute Genomics Platform"/>
            <consortium name="The Broad Institute Genome Sequencing Center for Infectious Disease"/>
            <person name="Wu L."/>
            <person name="Ma J."/>
        </authorList>
    </citation>
    <scope>NUCLEOTIDE SEQUENCE [LARGE SCALE GENOMIC DNA]</scope>
    <source>
        <strain evidence="2">CCUG 53252</strain>
    </source>
</reference>
<gene>
    <name evidence="1" type="ORF">ACFORJ_01135</name>
</gene>
<sequence length="106" mass="12404">MPSSDTRVPPNMDHWRFPHICEVCGKEELLTRHEAFNAGWDYPPDHGKFGVISPRCCPNCPNQRTLWWAMAVEKYTEDILSERHLKTARRILAKPDDLQIPYSMRP</sequence>